<keyword evidence="8" id="KW-1185">Reference proteome</keyword>
<evidence type="ECO:0000259" key="6">
    <source>
        <dbReference type="Pfam" id="PF02656"/>
    </source>
</evidence>
<keyword evidence="3 5" id="KW-1133">Transmembrane helix</keyword>
<dbReference type="AlphaFoldDB" id="A0A098S7X1"/>
<feature type="domain" description="DUF202" evidence="6">
    <location>
        <begin position="17"/>
        <end position="75"/>
    </location>
</feature>
<comment type="subcellular location">
    <subcellularLocation>
        <location evidence="1">Endomembrane system</location>
        <topology evidence="1">Multi-pass membrane protein</topology>
    </subcellularLocation>
</comment>
<evidence type="ECO:0000313" key="7">
    <source>
        <dbReference type="EMBL" id="KGE88200.1"/>
    </source>
</evidence>
<keyword evidence="4 5" id="KW-0472">Membrane</keyword>
<evidence type="ECO:0000256" key="3">
    <source>
        <dbReference type="ARBA" id="ARBA00022989"/>
    </source>
</evidence>
<dbReference type="OrthoDB" id="965828at2"/>
<dbReference type="RefSeq" id="WP_044219507.1">
    <property type="nucleotide sequence ID" value="NZ_CAKZLC010000037.1"/>
</dbReference>
<organism evidence="7 8">
    <name type="scientific">Phaeodactylibacter xiamenensis</name>
    <dbReference type="NCBI Taxonomy" id="1524460"/>
    <lineage>
        <taxon>Bacteria</taxon>
        <taxon>Pseudomonadati</taxon>
        <taxon>Bacteroidota</taxon>
        <taxon>Saprospiria</taxon>
        <taxon>Saprospirales</taxon>
        <taxon>Haliscomenobacteraceae</taxon>
        <taxon>Phaeodactylibacter</taxon>
    </lineage>
</organism>
<evidence type="ECO:0000256" key="1">
    <source>
        <dbReference type="ARBA" id="ARBA00004127"/>
    </source>
</evidence>
<feature type="transmembrane region" description="Helical" evidence="5">
    <location>
        <begin position="56"/>
        <end position="76"/>
    </location>
</feature>
<reference evidence="7 8" key="1">
    <citation type="journal article" date="2014" name="Int. J. Syst. Evol. Microbiol.">
        <title>Phaeodactylibacter xiamenensis gen. nov., sp. nov., a member of the family Saprospiraceae isolated from the marine alga Phaeodactylum tricornutum.</title>
        <authorList>
            <person name="Chen Z.Jr."/>
            <person name="Lei X."/>
            <person name="Lai Q."/>
            <person name="Li Y."/>
            <person name="Zhang B."/>
            <person name="Zhang J."/>
            <person name="Zhang H."/>
            <person name="Yang L."/>
            <person name="Zheng W."/>
            <person name="Tian Y."/>
            <person name="Yu Z."/>
            <person name="Xu H.Jr."/>
            <person name="Zheng T."/>
        </authorList>
    </citation>
    <scope>NUCLEOTIDE SEQUENCE [LARGE SCALE GENOMIC DNA]</scope>
    <source>
        <strain evidence="7 8">KD52</strain>
    </source>
</reference>
<dbReference type="STRING" id="1524460.IX84_10310"/>
<gene>
    <name evidence="7" type="ORF">IX84_10310</name>
</gene>
<dbReference type="GO" id="GO:0012505">
    <property type="term" value="C:endomembrane system"/>
    <property type="evidence" value="ECO:0007669"/>
    <property type="project" value="UniProtKB-SubCell"/>
</dbReference>
<dbReference type="Pfam" id="PF02656">
    <property type="entry name" value="DUF202"/>
    <property type="match status" value="1"/>
</dbReference>
<name>A0A098S7X1_9BACT</name>
<protein>
    <submittedName>
        <fullName evidence="7">Membrane protein</fullName>
    </submittedName>
</protein>
<dbReference type="InterPro" id="IPR003807">
    <property type="entry name" value="DUF202"/>
</dbReference>
<dbReference type="Proteomes" id="UP000029736">
    <property type="component" value="Unassembled WGS sequence"/>
</dbReference>
<evidence type="ECO:0000256" key="5">
    <source>
        <dbReference type="SAM" id="Phobius"/>
    </source>
</evidence>
<evidence type="ECO:0000256" key="2">
    <source>
        <dbReference type="ARBA" id="ARBA00022692"/>
    </source>
</evidence>
<proteinExistence type="predicted"/>
<sequence length="87" mass="9942">MSQKAPLITRDVLAIERTRLANERTFLAYFRTAVVFLSAGFAILEMSALEEIRPLGWFLLCLSPIILAVGIGRLVYIRAHIKKYYQL</sequence>
<keyword evidence="2 5" id="KW-0812">Transmembrane</keyword>
<accession>A0A098S7X1</accession>
<dbReference type="EMBL" id="JPOS01000020">
    <property type="protein sequence ID" value="KGE88200.1"/>
    <property type="molecule type" value="Genomic_DNA"/>
</dbReference>
<feature type="transmembrane region" description="Helical" evidence="5">
    <location>
        <begin position="26"/>
        <end position="44"/>
    </location>
</feature>
<evidence type="ECO:0000256" key="4">
    <source>
        <dbReference type="ARBA" id="ARBA00023136"/>
    </source>
</evidence>
<evidence type="ECO:0000313" key="8">
    <source>
        <dbReference type="Proteomes" id="UP000029736"/>
    </source>
</evidence>
<comment type="caution">
    <text evidence="7">The sequence shown here is derived from an EMBL/GenBank/DDBJ whole genome shotgun (WGS) entry which is preliminary data.</text>
</comment>